<name>G6AF22_9BACT</name>
<gene>
    <name evidence="4" type="ORF">HMPREF9138_00699</name>
</gene>
<dbReference type="Gene3D" id="1.25.40.10">
    <property type="entry name" value="Tetratricopeptide repeat domain"/>
    <property type="match status" value="1"/>
</dbReference>
<keyword evidence="3" id="KW-0732">Signal</keyword>
<dbReference type="InterPro" id="IPR009003">
    <property type="entry name" value="Peptidase_S1_PA"/>
</dbReference>
<keyword evidence="2" id="KW-0802">TPR repeat</keyword>
<dbReference type="PANTHER" id="PTHR44858">
    <property type="entry name" value="TETRATRICOPEPTIDE REPEAT PROTEIN 6"/>
    <property type="match status" value="1"/>
</dbReference>
<dbReference type="GO" id="GO:0009279">
    <property type="term" value="C:cell outer membrane"/>
    <property type="evidence" value="ECO:0007669"/>
    <property type="project" value="TreeGrafter"/>
</dbReference>
<keyword evidence="1" id="KW-0677">Repeat</keyword>
<dbReference type="STRING" id="857291.HMPREF9138_00699"/>
<dbReference type="InterPro" id="IPR011990">
    <property type="entry name" value="TPR-like_helical_dom_sf"/>
</dbReference>
<evidence type="ECO:0000256" key="3">
    <source>
        <dbReference type="SAM" id="SignalP"/>
    </source>
</evidence>
<reference evidence="4 5" key="1">
    <citation type="submission" date="2011-10" db="EMBL/GenBank/DDBJ databases">
        <title>The Genome Sequence of Prevotella histicola F0411.</title>
        <authorList>
            <consortium name="The Broad Institute Genome Sequencing Platform"/>
            <person name="Earl A."/>
            <person name="Ward D."/>
            <person name="Feldgarden M."/>
            <person name="Gevers D."/>
            <person name="Izard J."/>
            <person name="Ganesan A."/>
            <person name="Blanton J.M."/>
            <person name="Baranova O.V."/>
            <person name="Tanner A.C."/>
            <person name="Mathney J.M.J."/>
            <person name="Dewhirst F.E."/>
            <person name="Young S.K."/>
            <person name="Zeng Q."/>
            <person name="Gargeya S."/>
            <person name="Fitzgerald M."/>
            <person name="Haas B."/>
            <person name="Abouelleil A."/>
            <person name="Alvarado L."/>
            <person name="Arachchi H.M."/>
            <person name="Berlin A."/>
            <person name="Brown A."/>
            <person name="Chapman S.B."/>
            <person name="Chen Z."/>
            <person name="Dunbar C."/>
            <person name="Freedman E."/>
            <person name="Gearin G."/>
            <person name="Gellesch M."/>
            <person name="Goldberg J."/>
            <person name="Griggs A."/>
            <person name="Gujja S."/>
            <person name="Heiman D."/>
            <person name="Howarth C."/>
            <person name="Larson L."/>
            <person name="Lui A."/>
            <person name="MacDonald P.J.P."/>
            <person name="Montmayeur A."/>
            <person name="Murphy C."/>
            <person name="Neiman D."/>
            <person name="Pearson M."/>
            <person name="Priest M."/>
            <person name="Roberts A."/>
            <person name="Saif S."/>
            <person name="Shea T."/>
            <person name="Shenoy N."/>
            <person name="Sisk P."/>
            <person name="Stolte C."/>
            <person name="Sykes S."/>
            <person name="Wortman J."/>
            <person name="Nusbaum C."/>
            <person name="Birren B."/>
        </authorList>
    </citation>
    <scope>NUCLEOTIDE SEQUENCE [LARGE SCALE GENOMIC DNA]</scope>
    <source>
        <strain evidence="4 5">F0411</strain>
    </source>
</reference>
<organism evidence="4 5">
    <name type="scientific">Prevotella histicola F0411</name>
    <dbReference type="NCBI Taxonomy" id="857291"/>
    <lineage>
        <taxon>Bacteria</taxon>
        <taxon>Pseudomonadati</taxon>
        <taxon>Bacteroidota</taxon>
        <taxon>Bacteroidia</taxon>
        <taxon>Bacteroidales</taxon>
        <taxon>Prevotellaceae</taxon>
        <taxon>Prevotella</taxon>
    </lineage>
</organism>
<evidence type="ECO:0000256" key="2">
    <source>
        <dbReference type="ARBA" id="ARBA00022803"/>
    </source>
</evidence>
<accession>G6AF22</accession>
<evidence type="ECO:0000256" key="1">
    <source>
        <dbReference type="ARBA" id="ARBA00022737"/>
    </source>
</evidence>
<feature type="signal peptide" evidence="3">
    <location>
        <begin position="1"/>
        <end position="34"/>
    </location>
</feature>
<keyword evidence="5" id="KW-1185">Reference proteome</keyword>
<feature type="chain" id="PRO_5003485238" evidence="3">
    <location>
        <begin position="35"/>
        <end position="566"/>
    </location>
</feature>
<dbReference type="EMBL" id="AFXP01000005">
    <property type="protein sequence ID" value="EHG16572.1"/>
    <property type="molecule type" value="Genomic_DNA"/>
</dbReference>
<dbReference type="InterPro" id="IPR019734">
    <property type="entry name" value="TPR_rpt"/>
</dbReference>
<dbReference type="Proteomes" id="UP000004597">
    <property type="component" value="Unassembled WGS sequence"/>
</dbReference>
<dbReference type="SMART" id="SM00028">
    <property type="entry name" value="TPR"/>
    <property type="match status" value="3"/>
</dbReference>
<comment type="caution">
    <text evidence="4">The sequence shown here is derived from an EMBL/GenBank/DDBJ whole genome shotgun (WGS) entry which is preliminary data.</text>
</comment>
<dbReference type="SUPFAM" id="SSF48452">
    <property type="entry name" value="TPR-like"/>
    <property type="match status" value="2"/>
</dbReference>
<dbReference type="HOGENOM" id="CLU_032898_0_0_10"/>
<dbReference type="PANTHER" id="PTHR44858:SF1">
    <property type="entry name" value="UDP-N-ACETYLGLUCOSAMINE--PEPTIDE N-ACETYLGLUCOSAMINYLTRANSFERASE SPINDLY-RELATED"/>
    <property type="match status" value="1"/>
</dbReference>
<evidence type="ECO:0000313" key="5">
    <source>
        <dbReference type="Proteomes" id="UP000004597"/>
    </source>
</evidence>
<dbReference type="AlphaFoldDB" id="G6AF22"/>
<evidence type="ECO:0000313" key="4">
    <source>
        <dbReference type="EMBL" id="EHG16572.1"/>
    </source>
</evidence>
<proteinExistence type="predicted"/>
<sequence length="566" mass="62273">MCVDTYKRLMSMKNRKLFFLFLQLLFFVSLTSMAQPGSVKKAADATFTLTTFKADGSILASTNGFFISTDGVAIGPWKPFVDADKAVVVDAKGQKHNVECLLGANEIYDIAKFQVDGKTISGSLSATVSAPETVWIAVAPKSGSAVKAEVSSVEKFMDKYNYAILKSAATEKMNGAPVVNERGQIIGIFNAGGTSQSATDANYAKDFVVKGLSQNDVVLRQSNIRVGLPNSLEESVVALMLSSEKPVGTYEALINDFIAKFPQANEGYYAKANLLVAQNDLVNADKVLQEEVNKATSKDEAHYNYARIVYLNSVNSANADKLKAAGWSLDKALTEVEKAIAIKSLEVYRHLQAQIIFAKGDYAKAYTEFDALTKTPFKNSELYLEMAQSRQHLGATDKEILDLLNQSIALCDTPYVATSAPYFLARGQQLEKMGDYRKAMQDYYTYEYFNQGRLGAEFYYMREQCEVKGRLWQQALQDILVASRLDPKEALYPTEAGSLLLRLGKLDAAISAAQQAIQLDSSLPDAYLILGVAQCQNNQKAEGVKNIQKAKELGNVQAETFLQKFK</sequence>
<dbReference type="InterPro" id="IPR050498">
    <property type="entry name" value="Ycf3"/>
</dbReference>
<dbReference type="SUPFAM" id="SSF50494">
    <property type="entry name" value="Trypsin-like serine proteases"/>
    <property type="match status" value="1"/>
</dbReference>
<dbReference type="PATRIC" id="fig|857291.3.peg.683"/>
<dbReference type="GO" id="GO:0046813">
    <property type="term" value="P:receptor-mediated virion attachment to host cell"/>
    <property type="evidence" value="ECO:0007669"/>
    <property type="project" value="TreeGrafter"/>
</dbReference>
<protein>
    <submittedName>
        <fullName evidence="4">Uncharacterized protein</fullName>
    </submittedName>
</protein>
<dbReference type="Gene3D" id="2.40.10.120">
    <property type="match status" value="1"/>
</dbReference>